<dbReference type="Gene3D" id="1.20.140.10">
    <property type="entry name" value="Butyryl-CoA Dehydrogenase, subunit A, domain 3"/>
    <property type="match status" value="1"/>
</dbReference>
<evidence type="ECO:0000259" key="20">
    <source>
        <dbReference type="Pfam" id="PF02771"/>
    </source>
</evidence>
<keyword evidence="7" id="KW-0809">Transit peptide</keyword>
<dbReference type="InterPro" id="IPR034178">
    <property type="entry name" value="IBD"/>
</dbReference>
<dbReference type="Gene3D" id="2.40.110.10">
    <property type="entry name" value="Butyryl-CoA Dehydrogenase, subunit A, domain 2"/>
    <property type="match status" value="1"/>
</dbReference>
<comment type="catalytic activity">
    <reaction evidence="12">
        <text>2-methylpropanoyl-CoA + oxidized [electron-transfer flavoprotein] + H(+) = 2-methylpropenoyl-CoA + reduced [electron-transfer flavoprotein]</text>
        <dbReference type="Rhea" id="RHEA:44180"/>
        <dbReference type="Rhea" id="RHEA-COMP:10685"/>
        <dbReference type="Rhea" id="RHEA-COMP:10686"/>
        <dbReference type="ChEBI" id="CHEBI:15378"/>
        <dbReference type="ChEBI" id="CHEBI:57338"/>
        <dbReference type="ChEBI" id="CHEBI:57692"/>
        <dbReference type="ChEBI" id="CHEBI:58307"/>
        <dbReference type="ChEBI" id="CHEBI:62500"/>
        <dbReference type="EC" id="1.3.8.5"/>
    </reaction>
    <physiologicalReaction direction="left-to-right" evidence="12">
        <dbReference type="Rhea" id="RHEA:44181"/>
    </physiologicalReaction>
</comment>
<keyword evidence="21" id="KW-1185">Reference proteome</keyword>
<dbReference type="Proteomes" id="UP000221080">
    <property type="component" value="Chromosome 17"/>
</dbReference>
<dbReference type="PANTHER" id="PTHR43831">
    <property type="entry name" value="ISOBUTYRYL-COA DEHYDROGENASE"/>
    <property type="match status" value="1"/>
</dbReference>
<dbReference type="InterPro" id="IPR009075">
    <property type="entry name" value="AcylCo_DH/oxidase_C"/>
</dbReference>
<evidence type="ECO:0000256" key="3">
    <source>
        <dbReference type="ARBA" id="ARBA00009347"/>
    </source>
</evidence>
<accession>A0A2D0SUF6</accession>
<dbReference type="CDD" id="cd01162">
    <property type="entry name" value="IBD"/>
    <property type="match status" value="1"/>
</dbReference>
<dbReference type="InterPro" id="IPR013786">
    <property type="entry name" value="AcylCoA_DH/ox_N"/>
</dbReference>
<keyword evidence="8 17" id="KW-0560">Oxidoreductase</keyword>
<comment type="pathway">
    <text evidence="2">Amino-acid degradation; L-valine degradation.</text>
</comment>
<dbReference type="SUPFAM" id="SSF47203">
    <property type="entry name" value="Acyl-CoA dehydrogenase C-terminal domain-like"/>
    <property type="match status" value="1"/>
</dbReference>
<reference evidence="21" key="1">
    <citation type="journal article" date="2016" name="Nat. Commun.">
        <title>The channel catfish genome sequence provides insights into the evolution of scale formation in teleosts.</title>
        <authorList>
            <person name="Liu Z."/>
            <person name="Liu S."/>
            <person name="Yao J."/>
            <person name="Bao L."/>
            <person name="Zhang J."/>
            <person name="Li Y."/>
            <person name="Jiang C."/>
            <person name="Sun L."/>
            <person name="Wang R."/>
            <person name="Zhang Y."/>
            <person name="Zhou T."/>
            <person name="Zeng Q."/>
            <person name="Fu Q."/>
            <person name="Gao S."/>
            <person name="Li N."/>
            <person name="Koren S."/>
            <person name="Jiang Y."/>
            <person name="Zimin A."/>
            <person name="Xu P."/>
            <person name="Phillippy A.M."/>
            <person name="Geng X."/>
            <person name="Song L."/>
            <person name="Sun F."/>
            <person name="Li C."/>
            <person name="Wang X."/>
            <person name="Chen A."/>
            <person name="Jin Y."/>
            <person name="Yuan Z."/>
            <person name="Yang Y."/>
            <person name="Tan S."/>
            <person name="Peatman E."/>
            <person name="Lu J."/>
            <person name="Qin Z."/>
            <person name="Dunham R."/>
            <person name="Li Z."/>
            <person name="Sonstegard T."/>
            <person name="Feng J."/>
            <person name="Danzmann R.G."/>
            <person name="Schroeder S."/>
            <person name="Scheffler B."/>
            <person name="Duke M.V."/>
            <person name="Ballard L."/>
            <person name="Kucuktas H."/>
            <person name="Kaltenboeck L."/>
            <person name="Liu H."/>
            <person name="Armbruster J."/>
            <person name="Xie Y."/>
            <person name="Kirby M.L."/>
            <person name="Tian Y."/>
            <person name="Flanagan M.E."/>
            <person name="Mu W."/>
            <person name="Waldbieser G.C."/>
        </authorList>
    </citation>
    <scope>NUCLEOTIDE SEQUENCE [LARGE SCALE GENOMIC DNA]</scope>
    <source>
        <strain evidence="21">SDA103</strain>
    </source>
</reference>
<dbReference type="OMA" id="NMATWML"/>
<dbReference type="PANTHER" id="PTHR43831:SF1">
    <property type="entry name" value="ISOBUTYRYL-COA DEHYDROGENASE, MITOCHONDRIAL"/>
    <property type="match status" value="1"/>
</dbReference>
<evidence type="ECO:0000313" key="22">
    <source>
        <dbReference type="RefSeq" id="XP_017346313.1"/>
    </source>
</evidence>
<dbReference type="AlphaFoldDB" id="A0A2D0SUF6"/>
<dbReference type="Gene3D" id="1.10.540.10">
    <property type="entry name" value="Acyl-CoA dehydrogenase/oxidase, N-terminal domain"/>
    <property type="match status" value="1"/>
</dbReference>
<comment type="catalytic activity">
    <reaction evidence="10">
        <text>(2S)-2-methylbutanoyl-CoA + oxidized [electron-transfer flavoprotein] + H(+) = (2E)-2-methylbut-2-enoyl-CoA + reduced [electron-transfer flavoprotein]</text>
        <dbReference type="Rhea" id="RHEA:48256"/>
        <dbReference type="Rhea" id="RHEA-COMP:10685"/>
        <dbReference type="Rhea" id="RHEA-COMP:10686"/>
        <dbReference type="ChEBI" id="CHEBI:15378"/>
        <dbReference type="ChEBI" id="CHEBI:57337"/>
        <dbReference type="ChEBI" id="CHEBI:57692"/>
        <dbReference type="ChEBI" id="CHEBI:58307"/>
        <dbReference type="ChEBI" id="CHEBI:88166"/>
    </reaction>
    <physiologicalReaction direction="left-to-right" evidence="10">
        <dbReference type="Rhea" id="RHEA:48257"/>
    </physiologicalReaction>
</comment>
<name>A0A2D0SUF6_ICTPU</name>
<evidence type="ECO:0000256" key="8">
    <source>
        <dbReference type="ARBA" id="ARBA00023002"/>
    </source>
</evidence>
<feature type="domain" description="Acyl-CoA oxidase/dehydrogenase middle" evidence="19">
    <location>
        <begin position="163"/>
        <end position="256"/>
    </location>
</feature>
<evidence type="ECO:0000313" key="21">
    <source>
        <dbReference type="Proteomes" id="UP000221080"/>
    </source>
</evidence>
<dbReference type="GO" id="GO:0050660">
    <property type="term" value="F:flavin adenine dinucleotide binding"/>
    <property type="evidence" value="ECO:0007669"/>
    <property type="project" value="InterPro"/>
</dbReference>
<dbReference type="CTD" id="27034"/>
<comment type="cofactor">
    <cofactor evidence="1 17">
        <name>FAD</name>
        <dbReference type="ChEBI" id="CHEBI:57692"/>
    </cofactor>
</comment>
<evidence type="ECO:0000256" key="10">
    <source>
        <dbReference type="ARBA" id="ARBA00049552"/>
    </source>
</evidence>
<keyword evidence="5 17" id="KW-0285">Flavoprotein</keyword>
<evidence type="ECO:0000256" key="4">
    <source>
        <dbReference type="ARBA" id="ARBA00022456"/>
    </source>
</evidence>
<comment type="function">
    <text evidence="13">Isobutyryl-CoA dehydrogenase which catalyzes the conversion of 2-methylpropanoyl-CoA to (2E)-2-methylpropenoyl-CoA in the valine catabolic pathway. To a lesser extent, also able to catalyze the oxidation of (2S)-2-methylbutanoyl-CoA.</text>
</comment>
<dbReference type="FunFam" id="2.40.110.10:FF:000001">
    <property type="entry name" value="Acyl-CoA dehydrogenase, mitochondrial"/>
    <property type="match status" value="1"/>
</dbReference>
<dbReference type="RefSeq" id="XP_017346313.1">
    <property type="nucleotide sequence ID" value="XM_017490824.3"/>
</dbReference>
<feature type="active site" description="Proton acceptor" evidence="16">
    <location>
        <position position="403"/>
    </location>
</feature>
<evidence type="ECO:0000256" key="14">
    <source>
        <dbReference type="ARBA" id="ARBA00071686"/>
    </source>
</evidence>
<dbReference type="InterPro" id="IPR052547">
    <property type="entry name" value="Mito_Isobutyryl-CoADH"/>
</dbReference>
<evidence type="ECO:0000256" key="9">
    <source>
        <dbReference type="ARBA" id="ARBA00039036"/>
    </source>
</evidence>
<evidence type="ECO:0000256" key="12">
    <source>
        <dbReference type="ARBA" id="ARBA00052552"/>
    </source>
</evidence>
<evidence type="ECO:0000259" key="19">
    <source>
        <dbReference type="Pfam" id="PF02770"/>
    </source>
</evidence>
<evidence type="ECO:0000256" key="15">
    <source>
        <dbReference type="ARBA" id="ARBA00076026"/>
    </source>
</evidence>
<dbReference type="InterPro" id="IPR006089">
    <property type="entry name" value="Acyl-CoA_DH_CS"/>
</dbReference>
<dbReference type="OrthoDB" id="10254877at2759"/>
<evidence type="ECO:0000256" key="5">
    <source>
        <dbReference type="ARBA" id="ARBA00022630"/>
    </source>
</evidence>
<dbReference type="FunFam" id="1.20.140.10:FF:000001">
    <property type="entry name" value="Acyl-CoA dehydrogenase"/>
    <property type="match status" value="1"/>
</dbReference>
<comment type="similarity">
    <text evidence="3 17">Belongs to the acyl-CoA dehydrogenase family.</text>
</comment>
<gene>
    <name evidence="22" type="primary">acad8</name>
</gene>
<keyword evidence="4" id="KW-0101">Branched-chain amino acid catabolism</keyword>
<evidence type="ECO:0000256" key="2">
    <source>
        <dbReference type="ARBA" id="ARBA00005109"/>
    </source>
</evidence>
<protein>
    <recommendedName>
        <fullName evidence="14">Isobutyryl-CoA dehydrogenase, mitochondrial</fullName>
        <ecNumber evidence="9">1.3.8.5</ecNumber>
    </recommendedName>
    <alternativeName>
        <fullName evidence="15">Acyl-CoA dehydrogenase family member 8</fullName>
    </alternativeName>
</protein>
<dbReference type="EC" id="1.3.8.5" evidence="9"/>
<evidence type="ECO:0000256" key="16">
    <source>
        <dbReference type="PIRSR" id="PIRSR634178-1"/>
    </source>
</evidence>
<feature type="domain" description="Acyl-CoA dehydrogenase/oxidase N-terminal" evidence="20">
    <location>
        <begin position="47"/>
        <end position="158"/>
    </location>
</feature>
<evidence type="ECO:0000256" key="1">
    <source>
        <dbReference type="ARBA" id="ARBA00001974"/>
    </source>
</evidence>
<feature type="domain" description="Acyl-CoA dehydrogenase/oxidase C-terminal" evidence="18">
    <location>
        <begin position="268"/>
        <end position="418"/>
    </location>
</feature>
<dbReference type="GO" id="GO:0005739">
    <property type="term" value="C:mitochondrion"/>
    <property type="evidence" value="ECO:0007669"/>
    <property type="project" value="TreeGrafter"/>
</dbReference>
<dbReference type="Pfam" id="PF02771">
    <property type="entry name" value="Acyl-CoA_dh_N"/>
    <property type="match status" value="1"/>
</dbReference>
<dbReference type="InterPro" id="IPR046373">
    <property type="entry name" value="Acyl-CoA_Oxase/DH_mid-dom_sf"/>
</dbReference>
<dbReference type="Pfam" id="PF00441">
    <property type="entry name" value="Acyl-CoA_dh_1"/>
    <property type="match status" value="1"/>
</dbReference>
<keyword evidence="6 17" id="KW-0274">FAD</keyword>
<proteinExistence type="inferred from homology"/>
<dbReference type="PROSITE" id="PS00072">
    <property type="entry name" value="ACYL_COA_DH_1"/>
    <property type="match status" value="1"/>
</dbReference>
<dbReference type="KEGG" id="ipu:108277846"/>
<dbReference type="GO" id="GO:0006629">
    <property type="term" value="P:lipid metabolic process"/>
    <property type="evidence" value="ECO:0007669"/>
    <property type="project" value="InterPro"/>
</dbReference>
<organism evidence="21 22">
    <name type="scientific">Ictalurus punctatus</name>
    <name type="common">Channel catfish</name>
    <name type="synonym">Silurus punctatus</name>
    <dbReference type="NCBI Taxonomy" id="7998"/>
    <lineage>
        <taxon>Eukaryota</taxon>
        <taxon>Metazoa</taxon>
        <taxon>Chordata</taxon>
        <taxon>Craniata</taxon>
        <taxon>Vertebrata</taxon>
        <taxon>Euteleostomi</taxon>
        <taxon>Actinopterygii</taxon>
        <taxon>Neopterygii</taxon>
        <taxon>Teleostei</taxon>
        <taxon>Ostariophysi</taxon>
        <taxon>Siluriformes</taxon>
        <taxon>Ictaluridae</taxon>
        <taxon>Ictalurus</taxon>
    </lineage>
</organism>
<evidence type="ECO:0000256" key="7">
    <source>
        <dbReference type="ARBA" id="ARBA00022946"/>
    </source>
</evidence>
<dbReference type="PIRSF" id="PIRSF016578">
    <property type="entry name" value="HsaA"/>
    <property type="match status" value="1"/>
</dbReference>
<dbReference type="InterPro" id="IPR037069">
    <property type="entry name" value="AcylCoA_DH/ox_N_sf"/>
</dbReference>
<evidence type="ECO:0000259" key="18">
    <source>
        <dbReference type="Pfam" id="PF00441"/>
    </source>
</evidence>
<dbReference type="InterPro" id="IPR006091">
    <property type="entry name" value="Acyl-CoA_Oxase/DH_mid-dom"/>
</dbReference>
<sequence length="421" mass="45612">MAAVVSASLWRFVRSASCSVGRSRDLIFNRVQKRGIAACIDPSVGLTDEQKEFQKVAFDFAANEMAPHMARWDENEIFPVETMRKAAQLGFGGIYVQPDVGGSGLSRLDTSIIFEALSTGCASTTAYISIHNMCAWMIDTFGNDEQREKYCPDLCSMEKFASYCLTEPGSGSDAASLLTSAKLQGDHYVLNGSKAFISGGGDTDVYVVMCRTGGKGSKGISCVVVEKGTPGLGFGKKEKKVGWNSQPTRAVIFEDCAVPVTNRLGAEGQGFNIAMSGLNGGRINIASCSLGAAHASVLLARDHMRVRKQFGEPLANSQFLQFKLAEMATKLVASRLLVRQAAVALQENRADAVPLCSMAKLFATDECFAICNQALQIHGGYGYLKDYAVQQFVRDIRVHQILEGTNEVMRMIISRNLLTES</sequence>
<dbReference type="GO" id="GO:0003853">
    <property type="term" value="F:short-chain 2-methyl fatty acyl-CoA dehydrogenase activity"/>
    <property type="evidence" value="ECO:0007669"/>
    <property type="project" value="UniProtKB-EC"/>
</dbReference>
<dbReference type="InterPro" id="IPR009100">
    <property type="entry name" value="AcylCoA_DH/oxidase_NM_dom_sf"/>
</dbReference>
<evidence type="ECO:0000256" key="6">
    <source>
        <dbReference type="ARBA" id="ARBA00022827"/>
    </source>
</evidence>
<dbReference type="GeneID" id="108277846"/>
<dbReference type="SUPFAM" id="SSF56645">
    <property type="entry name" value="Acyl-CoA dehydrogenase NM domain-like"/>
    <property type="match status" value="1"/>
</dbReference>
<dbReference type="STRING" id="7998.ENSIPUP00000020405"/>
<evidence type="ECO:0000256" key="11">
    <source>
        <dbReference type="ARBA" id="ARBA00050268"/>
    </source>
</evidence>
<dbReference type="InterPro" id="IPR036250">
    <property type="entry name" value="AcylCo_DH-like_C"/>
</dbReference>
<evidence type="ECO:0000256" key="17">
    <source>
        <dbReference type="RuleBase" id="RU362125"/>
    </source>
</evidence>
<evidence type="ECO:0000256" key="13">
    <source>
        <dbReference type="ARBA" id="ARBA00055070"/>
    </source>
</evidence>
<reference evidence="22" key="2">
    <citation type="submission" date="2025-08" db="UniProtKB">
        <authorList>
            <consortium name="RefSeq"/>
        </authorList>
    </citation>
    <scope>IDENTIFICATION</scope>
    <source>
        <tissue evidence="22">Blood</tissue>
    </source>
</reference>
<dbReference type="GO" id="GO:0009083">
    <property type="term" value="P:branched-chain amino acid catabolic process"/>
    <property type="evidence" value="ECO:0007669"/>
    <property type="project" value="UniProtKB-KW"/>
</dbReference>
<comment type="catalytic activity">
    <reaction evidence="11">
        <text>propanoyl-CoA + oxidized [electron-transfer flavoprotein] + H(+) = acryloyl-CoA + reduced [electron-transfer flavoprotein]</text>
        <dbReference type="Rhea" id="RHEA:31287"/>
        <dbReference type="Rhea" id="RHEA-COMP:10685"/>
        <dbReference type="Rhea" id="RHEA-COMP:10686"/>
        <dbReference type="ChEBI" id="CHEBI:15378"/>
        <dbReference type="ChEBI" id="CHEBI:57367"/>
        <dbReference type="ChEBI" id="CHEBI:57392"/>
        <dbReference type="ChEBI" id="CHEBI:57692"/>
        <dbReference type="ChEBI" id="CHEBI:58307"/>
    </reaction>
    <physiologicalReaction direction="left-to-right" evidence="11">
        <dbReference type="Rhea" id="RHEA:31288"/>
    </physiologicalReaction>
</comment>
<dbReference type="Pfam" id="PF02770">
    <property type="entry name" value="Acyl-CoA_dh_M"/>
    <property type="match status" value="1"/>
</dbReference>